<dbReference type="GO" id="GO:0043161">
    <property type="term" value="P:proteasome-mediated ubiquitin-dependent protein catabolic process"/>
    <property type="evidence" value="ECO:0007669"/>
    <property type="project" value="TreeGrafter"/>
</dbReference>
<sequence length="842" mass="93452">MAQDPRAFVAVIIILFMIFSPDPQPPNIPQKSRVDDVLAQETYALNITNSTSFGDFAPLDNKWINISGLTNETGFGWTYLKEFHTKGEHLTRGALGDQYANKFVGQPVGHPLALYNNVSGVVHGKWKREDGSLAEQPPRFNMSVYAPDGPFGVVPVNSFNRNLTAKEGAVRVRFEEFDRPFLNETRHTMDGQAVEVGRFVTAQIGIDSTDGSNESWEVQVNGVHFLESGHMVLTTTSDKLAGIFALPHFVQTPYYYQIAQHIATRAINETIARQTDGRQRLSSPFTSNTDGSSDTQFTMPHCELIVYLQQLPIMAPSISEGGEQSGLLHLLEDELRFPTGAAVPRPQEMRFSMVAFSPDCGYAIESKGPPDDAIQEGNHLSGIKIEVEQQQARHHILFYICVLSGQLWLLTRQMKEASTPSMRSRISFYTVSMLSLGDGFTTMTFALISLFIPGLWVLLIATCFLAFLSVSFFGMRFLMDIWTVQAPERERRERERRATAAATNPTVAANPINPAPNAVAAPAAPPRAQQPPTQQAAVPPPATTRPGRMFDGGPIPIIIGSDQDEPMEDPPSPTPGLPAPATANTPTAMTAAERTYSFGALYSRFYFLLLATLFLSLNATSWPPTLRRFYFTLLAFSYLSFWVPQIFRNAVRNCRRALRWEFVIGQSLLRLSPFAYFYGYGANVLFADVDMIDLSVLAGWLWIQCVILASQEILGPRWFVKGDWVPPAYDYHPVLRRDEEGGNLPVGDNDAPASPSSGSKPKDVHDQSKRVFDCAICMQDIEVHVQGPQSAPEGGLAGAGGLLARRAYMLTPCRHIFHAKCLEGWMKFRLQCPICREDLPPM</sequence>
<keyword evidence="9 19" id="KW-0863">Zinc-finger</keyword>
<evidence type="ECO:0000256" key="11">
    <source>
        <dbReference type="ARBA" id="ARBA00022833"/>
    </source>
</evidence>
<keyword evidence="5" id="KW-0808">Transferase</keyword>
<feature type="domain" description="RING-type" evidence="23">
    <location>
        <begin position="774"/>
        <end position="836"/>
    </location>
</feature>
<comment type="pathway">
    <text evidence="3">Protein modification; protein ubiquitination.</text>
</comment>
<evidence type="ECO:0000256" key="1">
    <source>
        <dbReference type="ARBA" id="ARBA00000900"/>
    </source>
</evidence>
<dbReference type="PROSITE" id="PS50089">
    <property type="entry name" value="ZF_RING_2"/>
    <property type="match status" value="1"/>
</dbReference>
<gene>
    <name evidence="24" type="ORF">C1H76_8604</name>
</gene>
<evidence type="ECO:0000256" key="2">
    <source>
        <dbReference type="ARBA" id="ARBA00004127"/>
    </source>
</evidence>
<feature type="signal peptide" evidence="22">
    <location>
        <begin position="1"/>
        <end position="23"/>
    </location>
</feature>
<feature type="compositionally biased region" description="Basic and acidic residues" evidence="20">
    <location>
        <begin position="488"/>
        <end position="498"/>
    </location>
</feature>
<reference evidence="24 25" key="1">
    <citation type="submission" date="2018-02" db="EMBL/GenBank/DDBJ databases">
        <title>Draft genome sequences of Elsinoe sp., causing black scab on jojoba.</title>
        <authorList>
            <person name="Stodart B."/>
            <person name="Jeffress S."/>
            <person name="Ash G."/>
            <person name="Arun Chinnappa K."/>
        </authorList>
    </citation>
    <scope>NUCLEOTIDE SEQUENCE [LARGE SCALE GENOMIC DNA]</scope>
    <source>
        <strain evidence="24 25">Hillstone_2</strain>
    </source>
</reference>
<dbReference type="Proteomes" id="UP000308133">
    <property type="component" value="Unassembled WGS sequence"/>
</dbReference>
<organism evidence="24 25">
    <name type="scientific">Elsinoe australis</name>
    <dbReference type="NCBI Taxonomy" id="40998"/>
    <lineage>
        <taxon>Eukaryota</taxon>
        <taxon>Fungi</taxon>
        <taxon>Dikarya</taxon>
        <taxon>Ascomycota</taxon>
        <taxon>Pezizomycotina</taxon>
        <taxon>Dothideomycetes</taxon>
        <taxon>Dothideomycetidae</taxon>
        <taxon>Myriangiales</taxon>
        <taxon>Elsinoaceae</taxon>
        <taxon>Elsinoe</taxon>
    </lineage>
</organism>
<evidence type="ECO:0000256" key="21">
    <source>
        <dbReference type="SAM" id="Phobius"/>
    </source>
</evidence>
<comment type="function">
    <text evidence="14">Catalytic component of the DSC E3 ubiquitin ligase complex which is required for the srbA transcriptional activator proteolytic cleavage to release the soluble transcription factor from the membrane in low oxygen or sterol conditions. Required for growth during hypoxia and triazole drug susceptibility, as well as for virulence in a murine model of invasive pulmonary aspergillosis (IPA).</text>
</comment>
<dbReference type="EMBL" id="PTQR01000117">
    <property type="protein sequence ID" value="TKX19226.1"/>
    <property type="molecule type" value="Genomic_DNA"/>
</dbReference>
<keyword evidence="6 21" id="KW-0812">Transmembrane</keyword>
<evidence type="ECO:0000256" key="7">
    <source>
        <dbReference type="ARBA" id="ARBA00022723"/>
    </source>
</evidence>
<evidence type="ECO:0000256" key="13">
    <source>
        <dbReference type="ARBA" id="ARBA00023136"/>
    </source>
</evidence>
<evidence type="ECO:0000256" key="14">
    <source>
        <dbReference type="ARBA" id="ARBA00056116"/>
    </source>
</evidence>
<evidence type="ECO:0000259" key="23">
    <source>
        <dbReference type="PROSITE" id="PS50089"/>
    </source>
</evidence>
<evidence type="ECO:0000313" key="24">
    <source>
        <dbReference type="EMBL" id="TKX19226.1"/>
    </source>
</evidence>
<dbReference type="FunFam" id="3.30.40.10:FF:000626">
    <property type="entry name" value="Transmembrane ubiquitin ligase 1"/>
    <property type="match status" value="1"/>
</dbReference>
<feature type="region of interest" description="Disordered" evidence="20">
    <location>
        <begin position="742"/>
        <end position="765"/>
    </location>
</feature>
<dbReference type="InterPro" id="IPR050731">
    <property type="entry name" value="HRD1_E3_ubiq-ligases"/>
</dbReference>
<comment type="caution">
    <text evidence="24">The sequence shown here is derived from an EMBL/GenBank/DDBJ whole genome shotgun (WGS) entry which is preliminary data.</text>
</comment>
<dbReference type="SUPFAM" id="SSF57850">
    <property type="entry name" value="RING/U-box"/>
    <property type="match status" value="1"/>
</dbReference>
<feature type="transmembrane region" description="Helical" evidence="21">
    <location>
        <begin position="605"/>
        <end position="623"/>
    </location>
</feature>
<dbReference type="GO" id="GO:0008270">
    <property type="term" value="F:zinc ion binding"/>
    <property type="evidence" value="ECO:0007669"/>
    <property type="project" value="UniProtKB-KW"/>
</dbReference>
<comment type="subunit">
    <text evidence="15">Component of the DSC E3 ubiquitin ligase complex composed of dscA, dscB, dscC and dscD.</text>
</comment>
<evidence type="ECO:0000256" key="18">
    <source>
        <dbReference type="ARBA" id="ARBA00082128"/>
    </source>
</evidence>
<keyword evidence="11" id="KW-0862">Zinc</keyword>
<proteinExistence type="predicted"/>
<feature type="compositionally biased region" description="Low complexity" evidence="20">
    <location>
        <begin position="499"/>
        <end position="522"/>
    </location>
</feature>
<evidence type="ECO:0000256" key="9">
    <source>
        <dbReference type="ARBA" id="ARBA00022771"/>
    </source>
</evidence>
<evidence type="ECO:0000256" key="20">
    <source>
        <dbReference type="SAM" id="MobiDB-lite"/>
    </source>
</evidence>
<comment type="subcellular location">
    <subcellularLocation>
        <location evidence="2">Endomembrane system</location>
        <topology evidence="2">Multi-pass membrane protein</topology>
    </subcellularLocation>
</comment>
<dbReference type="GO" id="GO:0044695">
    <property type="term" value="C:Dsc E3 ubiquitin ligase complex"/>
    <property type="evidence" value="ECO:0007669"/>
    <property type="project" value="TreeGrafter"/>
</dbReference>
<dbReference type="InterPro" id="IPR021319">
    <property type="entry name" value="DUF2921"/>
</dbReference>
<dbReference type="Pfam" id="PF11145">
    <property type="entry name" value="DUF2921"/>
    <property type="match status" value="2"/>
</dbReference>
<dbReference type="AlphaFoldDB" id="A0A4U7AS07"/>
<dbReference type="Pfam" id="PF13639">
    <property type="entry name" value="zf-RING_2"/>
    <property type="match status" value="1"/>
</dbReference>
<keyword evidence="8 22" id="KW-0732">Signal</keyword>
<dbReference type="InterPro" id="IPR013083">
    <property type="entry name" value="Znf_RING/FYVE/PHD"/>
</dbReference>
<keyword evidence="10" id="KW-0833">Ubl conjugation pathway</keyword>
<evidence type="ECO:0000256" key="19">
    <source>
        <dbReference type="PROSITE-ProRule" id="PRU00175"/>
    </source>
</evidence>
<dbReference type="EC" id="2.3.2.27" evidence="4"/>
<evidence type="ECO:0000256" key="5">
    <source>
        <dbReference type="ARBA" id="ARBA00022679"/>
    </source>
</evidence>
<evidence type="ECO:0000256" key="10">
    <source>
        <dbReference type="ARBA" id="ARBA00022786"/>
    </source>
</evidence>
<dbReference type="SMART" id="SM00184">
    <property type="entry name" value="RING"/>
    <property type="match status" value="1"/>
</dbReference>
<evidence type="ECO:0000256" key="16">
    <source>
        <dbReference type="ARBA" id="ARBA00071072"/>
    </source>
</evidence>
<feature type="chain" id="PRO_5020451941" description="DSC E3 ubiquitin ligase complex subunit A" evidence="22">
    <location>
        <begin position="24"/>
        <end position="842"/>
    </location>
</feature>
<dbReference type="GO" id="GO:0012505">
    <property type="term" value="C:endomembrane system"/>
    <property type="evidence" value="ECO:0007669"/>
    <property type="project" value="UniProtKB-SubCell"/>
</dbReference>
<dbReference type="PANTHER" id="PTHR22763">
    <property type="entry name" value="RING ZINC FINGER PROTEIN"/>
    <property type="match status" value="1"/>
</dbReference>
<feature type="compositionally biased region" description="Pro residues" evidence="20">
    <location>
        <begin position="569"/>
        <end position="578"/>
    </location>
</feature>
<protein>
    <recommendedName>
        <fullName evidence="16">DSC E3 ubiquitin ligase complex subunit A</fullName>
        <ecNumber evidence="4">2.3.2.27</ecNumber>
    </recommendedName>
    <alternativeName>
        <fullName evidence="17">Defective for SREBP cleavage protein A</fullName>
    </alternativeName>
    <alternativeName>
        <fullName evidence="18">RING-type E3 ubiquitin transferase dscA</fullName>
    </alternativeName>
</protein>
<accession>A0A4U7AS07</accession>
<feature type="region of interest" description="Disordered" evidence="20">
    <location>
        <begin position="560"/>
        <end position="579"/>
    </location>
</feature>
<evidence type="ECO:0000256" key="12">
    <source>
        <dbReference type="ARBA" id="ARBA00022989"/>
    </source>
</evidence>
<dbReference type="GO" id="GO:0061630">
    <property type="term" value="F:ubiquitin protein ligase activity"/>
    <property type="evidence" value="ECO:0007669"/>
    <property type="project" value="UniProtKB-EC"/>
</dbReference>
<name>A0A4U7AS07_9PEZI</name>
<evidence type="ECO:0000256" key="22">
    <source>
        <dbReference type="SAM" id="SignalP"/>
    </source>
</evidence>
<dbReference type="UniPathway" id="UPA00143"/>
<evidence type="ECO:0000256" key="8">
    <source>
        <dbReference type="ARBA" id="ARBA00022729"/>
    </source>
</evidence>
<evidence type="ECO:0000256" key="17">
    <source>
        <dbReference type="ARBA" id="ARBA00077885"/>
    </source>
</evidence>
<evidence type="ECO:0000256" key="3">
    <source>
        <dbReference type="ARBA" id="ARBA00004906"/>
    </source>
</evidence>
<feature type="region of interest" description="Disordered" evidence="20">
    <location>
        <begin position="488"/>
        <end position="551"/>
    </location>
</feature>
<evidence type="ECO:0000256" key="15">
    <source>
        <dbReference type="ARBA" id="ARBA00063126"/>
    </source>
</evidence>
<dbReference type="PANTHER" id="PTHR22763:SF162">
    <property type="entry name" value="TRANSMEMBRANE E3 UBIQUITIN-PROTEIN LIGASE 1"/>
    <property type="match status" value="1"/>
</dbReference>
<evidence type="ECO:0000256" key="6">
    <source>
        <dbReference type="ARBA" id="ARBA00022692"/>
    </source>
</evidence>
<feature type="transmembrane region" description="Helical" evidence="21">
    <location>
        <begin position="454"/>
        <end position="479"/>
    </location>
</feature>
<comment type="catalytic activity">
    <reaction evidence="1">
        <text>S-ubiquitinyl-[E2 ubiquitin-conjugating enzyme]-L-cysteine + [acceptor protein]-L-lysine = [E2 ubiquitin-conjugating enzyme]-L-cysteine + N(6)-ubiquitinyl-[acceptor protein]-L-lysine.</text>
        <dbReference type="EC" id="2.3.2.27"/>
    </reaction>
</comment>
<keyword evidence="7" id="KW-0479">Metal-binding</keyword>
<feature type="transmembrane region" description="Helical" evidence="21">
    <location>
        <begin position="629"/>
        <end position="647"/>
    </location>
</feature>
<dbReference type="GO" id="GO:0016567">
    <property type="term" value="P:protein ubiquitination"/>
    <property type="evidence" value="ECO:0007669"/>
    <property type="project" value="UniProtKB-UniPathway"/>
</dbReference>
<dbReference type="InterPro" id="IPR001841">
    <property type="entry name" value="Znf_RING"/>
</dbReference>
<dbReference type="Gene3D" id="3.30.40.10">
    <property type="entry name" value="Zinc/RING finger domain, C3HC4 (zinc finger)"/>
    <property type="match status" value="1"/>
</dbReference>
<keyword evidence="13 21" id="KW-0472">Membrane</keyword>
<evidence type="ECO:0000256" key="4">
    <source>
        <dbReference type="ARBA" id="ARBA00012483"/>
    </source>
</evidence>
<keyword evidence="12 21" id="KW-1133">Transmembrane helix</keyword>
<evidence type="ECO:0000313" key="25">
    <source>
        <dbReference type="Proteomes" id="UP000308133"/>
    </source>
</evidence>